<reference evidence="13 14" key="1">
    <citation type="submission" date="2020-02" db="EMBL/GenBank/DDBJ databases">
        <title>Genomic and physiological characterization of two novel Nitrospinaceae genera.</title>
        <authorList>
            <person name="Mueller A.J."/>
            <person name="Jung M.-Y."/>
            <person name="Strachan C.R."/>
            <person name="Herbold C.W."/>
            <person name="Kirkegaard R.H."/>
            <person name="Daims H."/>
        </authorList>
    </citation>
    <scope>NUCLEOTIDE SEQUENCE [LARGE SCALE GENOMIC DNA]</scope>
    <source>
        <strain evidence="13">EB</strain>
    </source>
</reference>
<dbReference type="Pfam" id="PF00749">
    <property type="entry name" value="tRNA-synt_1c"/>
    <property type="match status" value="1"/>
</dbReference>
<dbReference type="EMBL" id="CP048685">
    <property type="protein sequence ID" value="QPJ60411.1"/>
    <property type="molecule type" value="Genomic_DNA"/>
</dbReference>
<evidence type="ECO:0000259" key="11">
    <source>
        <dbReference type="Pfam" id="PF03950"/>
    </source>
</evidence>
<dbReference type="NCBIfam" id="TIGR00440">
    <property type="entry name" value="glnS"/>
    <property type="match status" value="1"/>
</dbReference>
<dbReference type="HAMAP" id="MF_00126">
    <property type="entry name" value="Gln_tRNA_synth"/>
    <property type="match status" value="1"/>
</dbReference>
<feature type="binding site" evidence="8">
    <location>
        <position position="219"/>
    </location>
    <ligand>
        <name>L-glutamine</name>
        <dbReference type="ChEBI" id="CHEBI:58359"/>
    </ligand>
</feature>
<keyword evidence="3 8" id="KW-0436">Ligase</keyword>
<keyword evidence="6 8" id="KW-0648">Protein biosynthesis</keyword>
<dbReference type="EC" id="6.1.1.18" evidence="8"/>
<evidence type="ECO:0000256" key="9">
    <source>
        <dbReference type="RuleBase" id="RU363037"/>
    </source>
</evidence>
<protein>
    <recommendedName>
        <fullName evidence="8">Glutamine--tRNA ligase</fullName>
        <ecNumber evidence="8">6.1.1.18</ecNumber>
    </recommendedName>
    <alternativeName>
        <fullName evidence="8">Glutaminyl-tRNA synthetase</fullName>
        <shortName evidence="8">GlnRS</shortName>
    </alternativeName>
</protein>
<dbReference type="KEGG" id="nli:G3M70_00295"/>
<feature type="binding site" evidence="8">
    <location>
        <begin position="267"/>
        <end position="268"/>
    </location>
    <ligand>
        <name>ATP</name>
        <dbReference type="ChEBI" id="CHEBI:30616"/>
    </ligand>
</feature>
<dbReference type="InterPro" id="IPR049437">
    <property type="entry name" value="tRNA-synt_1c_C2"/>
</dbReference>
<dbReference type="InterPro" id="IPR004514">
    <property type="entry name" value="Gln-tRNA-synth"/>
</dbReference>
<proteinExistence type="inferred from homology"/>
<keyword evidence="4 8" id="KW-0547">Nucleotide-binding</keyword>
<comment type="caution">
    <text evidence="8">Lacks conserved residue(s) required for the propagation of feature annotation.</text>
</comment>
<dbReference type="InterPro" id="IPR000924">
    <property type="entry name" value="Glu/Gln-tRNA-synth"/>
</dbReference>
<feature type="domain" description="tRNA synthetases class I (E and Q) anti-codon binding" evidence="12">
    <location>
        <begin position="464"/>
        <end position="540"/>
    </location>
</feature>
<evidence type="ECO:0000313" key="13">
    <source>
        <dbReference type="EMBL" id="QPJ60411.1"/>
    </source>
</evidence>
<evidence type="ECO:0000256" key="1">
    <source>
        <dbReference type="ARBA" id="ARBA00005594"/>
    </source>
</evidence>
<dbReference type="FunFam" id="3.40.50.620:FF:000037">
    <property type="entry name" value="Glutamine--tRNA ligase cytoplasmic"/>
    <property type="match status" value="1"/>
</dbReference>
<evidence type="ECO:0000256" key="4">
    <source>
        <dbReference type="ARBA" id="ARBA00022741"/>
    </source>
</evidence>
<organism evidence="13 14">
    <name type="scientific">Candidatus Nitronauta litoralis</name>
    <dbReference type="NCBI Taxonomy" id="2705533"/>
    <lineage>
        <taxon>Bacteria</taxon>
        <taxon>Pseudomonadati</taxon>
        <taxon>Nitrospinota/Tectimicrobiota group</taxon>
        <taxon>Nitrospinota</taxon>
        <taxon>Nitrospinia</taxon>
        <taxon>Nitrospinales</taxon>
        <taxon>Nitrospinaceae</taxon>
        <taxon>Candidatus Nitronauta</taxon>
    </lineage>
</organism>
<keyword evidence="2 8" id="KW-0963">Cytoplasm</keyword>
<feature type="binding site" evidence="8">
    <location>
        <begin position="275"/>
        <end position="277"/>
    </location>
    <ligand>
        <name>ATP</name>
        <dbReference type="ChEBI" id="CHEBI:30616"/>
    </ligand>
</feature>
<keyword evidence="7 8" id="KW-0030">Aminoacyl-tRNA synthetase</keyword>
<evidence type="ECO:0000256" key="3">
    <source>
        <dbReference type="ARBA" id="ARBA00022598"/>
    </source>
</evidence>
<evidence type="ECO:0000256" key="2">
    <source>
        <dbReference type="ARBA" id="ARBA00022490"/>
    </source>
</evidence>
<dbReference type="GO" id="GO:0004819">
    <property type="term" value="F:glutamine-tRNA ligase activity"/>
    <property type="evidence" value="ECO:0007669"/>
    <property type="project" value="UniProtKB-UniRule"/>
</dbReference>
<accession>A0A7T0BTA9</accession>
<feature type="short sequence motif" description="'HIGH' region" evidence="8">
    <location>
        <begin position="41"/>
        <end position="51"/>
    </location>
</feature>
<dbReference type="Proteomes" id="UP000594688">
    <property type="component" value="Chromosome"/>
</dbReference>
<dbReference type="InterPro" id="IPR020058">
    <property type="entry name" value="Glu/Gln-tRNA-synth_Ib_cat-dom"/>
</dbReference>
<feature type="domain" description="Glutamyl/glutaminyl-tRNA synthetase class Ib anti-codon binding" evidence="11">
    <location>
        <begin position="346"/>
        <end position="446"/>
    </location>
</feature>
<dbReference type="GO" id="GO:0005524">
    <property type="term" value="F:ATP binding"/>
    <property type="evidence" value="ECO:0007669"/>
    <property type="project" value="UniProtKB-UniRule"/>
</dbReference>
<dbReference type="InterPro" id="IPR014729">
    <property type="entry name" value="Rossmann-like_a/b/a_fold"/>
</dbReference>
<dbReference type="AlphaFoldDB" id="A0A7T0BTA9"/>
<evidence type="ECO:0000256" key="7">
    <source>
        <dbReference type="ARBA" id="ARBA00023146"/>
    </source>
</evidence>
<dbReference type="InterPro" id="IPR020056">
    <property type="entry name" value="Rbsml_bL25/Gln-tRNA_synth_N"/>
</dbReference>
<dbReference type="InterPro" id="IPR022861">
    <property type="entry name" value="Gln_tRNA_ligase_bac"/>
</dbReference>
<dbReference type="GO" id="GO:0005829">
    <property type="term" value="C:cytosol"/>
    <property type="evidence" value="ECO:0007669"/>
    <property type="project" value="TreeGrafter"/>
</dbReference>
<dbReference type="Gene3D" id="3.40.50.620">
    <property type="entry name" value="HUPs"/>
    <property type="match status" value="1"/>
</dbReference>
<dbReference type="PANTHER" id="PTHR43097:SF5">
    <property type="entry name" value="GLUTAMATE--TRNA LIGASE"/>
    <property type="match status" value="1"/>
</dbReference>
<dbReference type="SUPFAM" id="SSF52374">
    <property type="entry name" value="Nucleotidylyl transferase"/>
    <property type="match status" value="1"/>
</dbReference>
<dbReference type="InterPro" id="IPR011035">
    <property type="entry name" value="Ribosomal_bL25/Gln-tRNA_synth"/>
</dbReference>
<dbReference type="CDD" id="cd00807">
    <property type="entry name" value="GlnRS_core"/>
    <property type="match status" value="1"/>
</dbReference>
<sequence>MNESNEKENEGATPANFIHKIIEDDLSRGKNEGRVHTRFPPEPNGFLHIGHAKSICLNFGLAKEFGGKCNLRFDDTNPVKEEQKYIDAIKGDVRWLGFKWEEPECYTSDYFDQLYQWAVQLIEQGDAYVDDQTADEIRETRGTLKEPGKESPFRNRTVEENLDLFERMKQGEFDGGQKVLRAKIDMASGNLNMRDPVLYRILKATHPRTGDAWCIYPMYDWAHGQSDSVENITHSICTLEFEDHRPLYDWCLDKLDVFHPRQYEFARLQLSYTMLSKRVLIQLVNEGTVSGWDDPRMPTISGLKRRGYTPESIRDFCDRIGVAKANSTVEIAQLEHCLREELNKTAHRVMAVLNPLKLVITNYPEGQVDEFDSENNPENEADGHRKVPFSREVYIDGDDFKEDPPKKFFRLSPGKEVRLKHACVVRCDEVIKDEAGNIVELHCSYDPDTFGGGNPKDGRKIKGTLQWVSVQHAVNAEVRLYDHLFTHEAPWDTKACPELKDGLNPESLKVIKNAKVEPVLENSKPGERFQFLRMGYFCVDPDSKPGTLVFNRTVTLKDTWGKMVKKGKAG</sequence>
<evidence type="ECO:0000259" key="12">
    <source>
        <dbReference type="Pfam" id="PF20974"/>
    </source>
</evidence>
<evidence type="ECO:0000313" key="14">
    <source>
        <dbReference type="Proteomes" id="UP000594688"/>
    </source>
</evidence>
<dbReference type="Pfam" id="PF20974">
    <property type="entry name" value="tRNA-synt_1c_C2"/>
    <property type="match status" value="1"/>
</dbReference>
<dbReference type="PRINTS" id="PR00987">
    <property type="entry name" value="TRNASYNTHGLU"/>
</dbReference>
<comment type="catalytic activity">
    <reaction evidence="8">
        <text>tRNA(Gln) + L-glutamine + ATP = L-glutaminyl-tRNA(Gln) + AMP + diphosphate</text>
        <dbReference type="Rhea" id="RHEA:20121"/>
        <dbReference type="Rhea" id="RHEA-COMP:9662"/>
        <dbReference type="Rhea" id="RHEA-COMP:9681"/>
        <dbReference type="ChEBI" id="CHEBI:30616"/>
        <dbReference type="ChEBI" id="CHEBI:33019"/>
        <dbReference type="ChEBI" id="CHEBI:58359"/>
        <dbReference type="ChEBI" id="CHEBI:78442"/>
        <dbReference type="ChEBI" id="CHEBI:78521"/>
        <dbReference type="ChEBI" id="CHEBI:456215"/>
        <dbReference type="EC" id="6.1.1.18"/>
    </reaction>
</comment>
<evidence type="ECO:0000256" key="6">
    <source>
        <dbReference type="ARBA" id="ARBA00022917"/>
    </source>
</evidence>
<feature type="binding site" evidence="8">
    <location>
        <begin position="48"/>
        <end position="54"/>
    </location>
    <ligand>
        <name>ATP</name>
        <dbReference type="ChEBI" id="CHEBI:30616"/>
    </ligand>
</feature>
<dbReference type="GO" id="GO:0006424">
    <property type="term" value="P:glutamyl-tRNA aminoacylation"/>
    <property type="evidence" value="ECO:0007669"/>
    <property type="project" value="UniProtKB-UniRule"/>
</dbReference>
<dbReference type="GO" id="GO:0006425">
    <property type="term" value="P:glutaminyl-tRNA aminoacylation"/>
    <property type="evidence" value="ECO:0007669"/>
    <property type="project" value="UniProtKB-UniRule"/>
</dbReference>
<evidence type="ECO:0000256" key="5">
    <source>
        <dbReference type="ARBA" id="ARBA00022840"/>
    </source>
</evidence>
<comment type="similarity">
    <text evidence="1 8 9">Belongs to the class-I aminoacyl-tRNA synthetase family.</text>
</comment>
<name>A0A7T0BTA9_9BACT</name>
<gene>
    <name evidence="8" type="primary">glnS</name>
    <name evidence="13" type="ORF">G3M70_00295</name>
</gene>
<feature type="binding site" evidence="8">
    <location>
        <position position="238"/>
    </location>
    <ligand>
        <name>ATP</name>
        <dbReference type="ChEBI" id="CHEBI:30616"/>
    </ligand>
</feature>
<dbReference type="Gene3D" id="2.40.240.10">
    <property type="entry name" value="Ribosomal Protein L25, Chain P"/>
    <property type="match status" value="2"/>
</dbReference>
<dbReference type="NCBIfam" id="NF011291">
    <property type="entry name" value="PRK14703.1"/>
    <property type="match status" value="1"/>
</dbReference>
<feature type="binding site" evidence="8">
    <location>
        <position position="74"/>
    </location>
    <ligand>
        <name>L-glutamine</name>
        <dbReference type="ChEBI" id="CHEBI:58359"/>
    </ligand>
</feature>
<comment type="subunit">
    <text evidence="8">Monomer.</text>
</comment>
<comment type="subcellular location">
    <subcellularLocation>
        <location evidence="8">Cytoplasm</location>
    </subcellularLocation>
</comment>
<dbReference type="Pfam" id="PF03950">
    <property type="entry name" value="tRNA-synt_1c_C"/>
    <property type="match status" value="1"/>
</dbReference>
<evidence type="ECO:0000259" key="10">
    <source>
        <dbReference type="Pfam" id="PF00749"/>
    </source>
</evidence>
<dbReference type="InterPro" id="IPR050132">
    <property type="entry name" value="Gln/Glu-tRNA_Ligase"/>
</dbReference>
<dbReference type="SUPFAM" id="SSF50715">
    <property type="entry name" value="Ribosomal protein L25-like"/>
    <property type="match status" value="1"/>
</dbReference>
<feature type="domain" description="Glutamyl/glutaminyl-tRNA synthetase class Ib catalytic" evidence="10">
    <location>
        <begin position="35"/>
        <end position="343"/>
    </location>
</feature>
<dbReference type="PANTHER" id="PTHR43097">
    <property type="entry name" value="GLUTAMINE-TRNA LIGASE"/>
    <property type="match status" value="1"/>
</dbReference>
<dbReference type="InterPro" id="IPR020059">
    <property type="entry name" value="Glu/Gln-tRNA-synth_Ib_codon-bd"/>
</dbReference>
<dbReference type="FunFam" id="2.40.240.10:FF:000001">
    <property type="entry name" value="Glutamine--tRNA ligase"/>
    <property type="match status" value="1"/>
</dbReference>
<evidence type="ECO:0000256" key="8">
    <source>
        <dbReference type="HAMAP-Rule" id="MF_00126"/>
    </source>
</evidence>
<feature type="binding site" evidence="8">
    <location>
        <begin position="42"/>
        <end position="44"/>
    </location>
    <ligand>
        <name>ATP</name>
        <dbReference type="ChEBI" id="CHEBI:30616"/>
    </ligand>
</feature>
<keyword evidence="5 8" id="KW-0067">ATP-binding</keyword>